<evidence type="ECO:0000313" key="2">
    <source>
        <dbReference type="EMBL" id="EJK45196.1"/>
    </source>
</evidence>
<dbReference type="AlphaFoldDB" id="K0R8V0"/>
<evidence type="ECO:0000256" key="1">
    <source>
        <dbReference type="ARBA" id="ARBA00038101"/>
    </source>
</evidence>
<dbReference type="PANTHER" id="PTHR11102">
    <property type="entry name" value="SEL-1-LIKE PROTEIN"/>
    <property type="match status" value="1"/>
</dbReference>
<dbReference type="Pfam" id="PF08238">
    <property type="entry name" value="Sel1"/>
    <property type="match status" value="2"/>
</dbReference>
<comment type="similarity">
    <text evidence="1">Belongs to the sel-1 family.</text>
</comment>
<evidence type="ECO:0000313" key="3">
    <source>
        <dbReference type="Proteomes" id="UP000266841"/>
    </source>
</evidence>
<proteinExistence type="inferred from homology"/>
<sequence length="352" mass="39042">MSNEAAAAQAAVESADLAAPSLHQRLMASGHERPEDDRCPICFDLIELPMGQHSKINVCCMKRVCHGCDLEATQRGIYDRCLFCRTHVPDNDASMLAMIQKRVDKDDEEAMHLLGTQYYLGKLGLTKDVPRTLELWMEAAELGSIVAHYQLGIMHYTGDGVEQDKPRGTHHLQQAAMRGHVGSRHGLGAVEFDNGNYELAAQHYMISVKMGCEKSLNEIKEMFKKGHAAKAQYAEALLGYRDAVEDMKSPKREEAKRLGQFCQLGAIRYNVNRSSGTSRRATGRVATASRKQRGVDIGGWRERGTGEDVVGLMGDPDGLTRAGKFNDRRNFCRAWVSAFSRWRSSGAPGPSR</sequence>
<protein>
    <recommendedName>
        <fullName evidence="4">RING-type domain-containing protein</fullName>
    </recommendedName>
</protein>
<comment type="caution">
    <text evidence="2">The sequence shown here is derived from an EMBL/GenBank/DDBJ whole genome shotgun (WGS) entry which is preliminary data.</text>
</comment>
<dbReference type="InterPro" id="IPR050767">
    <property type="entry name" value="Sel1_AlgK"/>
</dbReference>
<organism evidence="2 3">
    <name type="scientific">Thalassiosira oceanica</name>
    <name type="common">Marine diatom</name>
    <dbReference type="NCBI Taxonomy" id="159749"/>
    <lineage>
        <taxon>Eukaryota</taxon>
        <taxon>Sar</taxon>
        <taxon>Stramenopiles</taxon>
        <taxon>Ochrophyta</taxon>
        <taxon>Bacillariophyta</taxon>
        <taxon>Coscinodiscophyceae</taxon>
        <taxon>Thalassiosirophycidae</taxon>
        <taxon>Thalassiosirales</taxon>
        <taxon>Thalassiosiraceae</taxon>
        <taxon>Thalassiosira</taxon>
    </lineage>
</organism>
<name>K0R8V0_THAOC</name>
<gene>
    <name evidence="2" type="ORF">THAOC_36201</name>
</gene>
<dbReference type="PANTHER" id="PTHR11102:SF160">
    <property type="entry name" value="ERAD-ASSOCIATED E3 UBIQUITIN-PROTEIN LIGASE COMPONENT HRD3"/>
    <property type="match status" value="1"/>
</dbReference>
<dbReference type="SUPFAM" id="SSF81901">
    <property type="entry name" value="HCP-like"/>
    <property type="match status" value="1"/>
</dbReference>
<dbReference type="InterPro" id="IPR011990">
    <property type="entry name" value="TPR-like_helical_dom_sf"/>
</dbReference>
<dbReference type="SMART" id="SM00671">
    <property type="entry name" value="SEL1"/>
    <property type="match status" value="2"/>
</dbReference>
<reference evidence="2 3" key="1">
    <citation type="journal article" date="2012" name="Genome Biol.">
        <title>Genome and low-iron response of an oceanic diatom adapted to chronic iron limitation.</title>
        <authorList>
            <person name="Lommer M."/>
            <person name="Specht M."/>
            <person name="Roy A.S."/>
            <person name="Kraemer L."/>
            <person name="Andreson R."/>
            <person name="Gutowska M.A."/>
            <person name="Wolf J."/>
            <person name="Bergner S.V."/>
            <person name="Schilhabel M.B."/>
            <person name="Klostermeier U.C."/>
            <person name="Beiko R.G."/>
            <person name="Rosenstiel P."/>
            <person name="Hippler M."/>
            <person name="Laroche J."/>
        </authorList>
    </citation>
    <scope>NUCLEOTIDE SEQUENCE [LARGE SCALE GENOMIC DNA]</scope>
    <source>
        <strain evidence="2 3">CCMP1005</strain>
    </source>
</reference>
<evidence type="ECO:0008006" key="4">
    <source>
        <dbReference type="Google" id="ProtNLM"/>
    </source>
</evidence>
<accession>K0R8V0</accession>
<dbReference type="InterPro" id="IPR006597">
    <property type="entry name" value="Sel1-like"/>
</dbReference>
<dbReference type="Proteomes" id="UP000266841">
    <property type="component" value="Unassembled WGS sequence"/>
</dbReference>
<dbReference type="Gene3D" id="1.25.40.10">
    <property type="entry name" value="Tetratricopeptide repeat domain"/>
    <property type="match status" value="1"/>
</dbReference>
<keyword evidence="3" id="KW-1185">Reference proteome</keyword>
<dbReference type="eggNOG" id="ENOG502S2H7">
    <property type="taxonomic scope" value="Eukaryota"/>
</dbReference>
<dbReference type="EMBL" id="AGNL01048705">
    <property type="protein sequence ID" value="EJK45196.1"/>
    <property type="molecule type" value="Genomic_DNA"/>
</dbReference>